<evidence type="ECO:0000256" key="3">
    <source>
        <dbReference type="ARBA" id="ARBA00023163"/>
    </source>
</evidence>
<dbReference type="PANTHER" id="PTHR33154:SF33">
    <property type="entry name" value="TRANSCRIPTIONAL REPRESSOR SDPR"/>
    <property type="match status" value="1"/>
</dbReference>
<comment type="caution">
    <text evidence="5">The sequence shown here is derived from an EMBL/GenBank/DDBJ whole genome shotgun (WGS) entry which is preliminary data.</text>
</comment>
<dbReference type="InterPro" id="IPR011991">
    <property type="entry name" value="ArsR-like_HTH"/>
</dbReference>
<proteinExistence type="predicted"/>
<dbReference type="PANTHER" id="PTHR33154">
    <property type="entry name" value="TRANSCRIPTIONAL REGULATOR, ARSR FAMILY"/>
    <property type="match status" value="1"/>
</dbReference>
<keyword evidence="2" id="KW-0238">DNA-binding</keyword>
<dbReference type="Gene3D" id="1.10.10.10">
    <property type="entry name" value="Winged helix-like DNA-binding domain superfamily/Winged helix DNA-binding domain"/>
    <property type="match status" value="1"/>
</dbReference>
<keyword evidence="6" id="KW-1185">Reference proteome</keyword>
<feature type="domain" description="HTH arsR-type" evidence="4">
    <location>
        <begin position="1"/>
        <end position="95"/>
    </location>
</feature>
<accession>A0ABT9YSS7</accession>
<evidence type="ECO:0000256" key="1">
    <source>
        <dbReference type="ARBA" id="ARBA00023015"/>
    </source>
</evidence>
<dbReference type="InterPro" id="IPR051081">
    <property type="entry name" value="HTH_MetalResp_TranReg"/>
</dbReference>
<name>A0ABT9YSS7_9STRE</name>
<evidence type="ECO:0000313" key="6">
    <source>
        <dbReference type="Proteomes" id="UP001223079"/>
    </source>
</evidence>
<dbReference type="Proteomes" id="UP001223079">
    <property type="component" value="Unassembled WGS sequence"/>
</dbReference>
<protein>
    <submittedName>
        <fullName evidence="5">Transcriptional regulator</fullName>
    </submittedName>
</protein>
<dbReference type="SUPFAM" id="SSF46785">
    <property type="entry name" value="Winged helix' DNA-binding domain"/>
    <property type="match status" value="1"/>
</dbReference>
<sequence>MELETNQDALPVYEALASKVRLEIVQLLAKHKMNIRELADTLKLSSAITTKHIQKLEKAQLIKTERNGHQKVCSLRVEKVVIHFPKQLFSSYSTKEISIPVGHYTDYSVVPTCGLASSEEFIGPVDEPKYFIVPERMDAQIVWFTKGFLEYKSPNLLNKDEELTMMEISFEISSEFPFANDNWPSDITFFLNDIELGTWTSPGDFADIRGKYTPDWYPDNLNQYGLLKTIRIMNHGTYMDGDPISDLLISDIDPLFDTWKFKVEVKEDAKNVGGCTLFGKAFGNYDQDIKIKLFYN</sequence>
<keyword evidence="3" id="KW-0804">Transcription</keyword>
<evidence type="ECO:0000256" key="2">
    <source>
        <dbReference type="ARBA" id="ARBA00023125"/>
    </source>
</evidence>
<dbReference type="SMART" id="SM00418">
    <property type="entry name" value="HTH_ARSR"/>
    <property type="match status" value="1"/>
</dbReference>
<organism evidence="5 6">
    <name type="scientific">Streptococcus moroccensis</name>
    <dbReference type="NCBI Taxonomy" id="1451356"/>
    <lineage>
        <taxon>Bacteria</taxon>
        <taxon>Bacillati</taxon>
        <taxon>Bacillota</taxon>
        <taxon>Bacilli</taxon>
        <taxon>Lactobacillales</taxon>
        <taxon>Streptococcaceae</taxon>
        <taxon>Streptococcus</taxon>
    </lineage>
</organism>
<dbReference type="InterPro" id="IPR001845">
    <property type="entry name" value="HTH_ArsR_DNA-bd_dom"/>
</dbReference>
<dbReference type="PIRSF" id="PIRSF030050">
    <property type="entry name" value="UCP030050_HTH"/>
    <property type="match status" value="1"/>
</dbReference>
<dbReference type="CDD" id="cd00090">
    <property type="entry name" value="HTH_ARSR"/>
    <property type="match status" value="1"/>
</dbReference>
<dbReference type="InterPro" id="IPR036390">
    <property type="entry name" value="WH_DNA-bd_sf"/>
</dbReference>
<dbReference type="InterPro" id="IPR016943">
    <property type="entry name" value="UCP030050_HTH"/>
</dbReference>
<dbReference type="InterPro" id="IPR036388">
    <property type="entry name" value="WH-like_DNA-bd_sf"/>
</dbReference>
<dbReference type="PROSITE" id="PS50987">
    <property type="entry name" value="HTH_ARSR_2"/>
    <property type="match status" value="1"/>
</dbReference>
<dbReference type="RefSeq" id="WP_307122203.1">
    <property type="nucleotide sequence ID" value="NZ_JAUSTM010000016.1"/>
</dbReference>
<evidence type="ECO:0000259" key="4">
    <source>
        <dbReference type="PROSITE" id="PS50987"/>
    </source>
</evidence>
<dbReference type="EMBL" id="JAUSTM010000016">
    <property type="protein sequence ID" value="MDQ0223047.1"/>
    <property type="molecule type" value="Genomic_DNA"/>
</dbReference>
<evidence type="ECO:0000313" key="5">
    <source>
        <dbReference type="EMBL" id="MDQ0223047.1"/>
    </source>
</evidence>
<reference evidence="5 6" key="1">
    <citation type="submission" date="2023-07" db="EMBL/GenBank/DDBJ databases">
        <title>Genomic Encyclopedia of Type Strains, Phase IV (KMG-IV): sequencing the most valuable type-strain genomes for metagenomic binning, comparative biology and taxonomic classification.</title>
        <authorList>
            <person name="Goeker M."/>
        </authorList>
    </citation>
    <scope>NUCLEOTIDE SEQUENCE [LARGE SCALE GENOMIC DNA]</scope>
    <source>
        <strain evidence="5 6">DSM 105143</strain>
    </source>
</reference>
<dbReference type="Pfam" id="PF01022">
    <property type="entry name" value="HTH_5"/>
    <property type="match status" value="1"/>
</dbReference>
<keyword evidence="1" id="KW-0805">Transcription regulation</keyword>
<gene>
    <name evidence="5" type="ORF">J2S23_001622</name>
</gene>